<dbReference type="Proteomes" id="UP001415857">
    <property type="component" value="Unassembled WGS sequence"/>
</dbReference>
<keyword evidence="4" id="KW-1185">Reference proteome</keyword>
<feature type="region of interest" description="Disordered" evidence="1">
    <location>
        <begin position="320"/>
        <end position="508"/>
    </location>
</feature>
<dbReference type="GO" id="GO:0031011">
    <property type="term" value="C:Ino80 complex"/>
    <property type="evidence" value="ECO:0007669"/>
    <property type="project" value="InterPro"/>
</dbReference>
<feature type="compositionally biased region" description="Basic and acidic residues" evidence="1">
    <location>
        <begin position="87"/>
        <end position="100"/>
    </location>
</feature>
<feature type="compositionally biased region" description="Basic and acidic residues" evidence="1">
    <location>
        <begin position="494"/>
        <end position="508"/>
    </location>
</feature>
<dbReference type="SMART" id="SM01406">
    <property type="entry name" value="PAPA-1"/>
    <property type="match status" value="1"/>
</dbReference>
<name>A0AAP0RVA0_LIQFO</name>
<dbReference type="AlphaFoldDB" id="A0AAP0RVA0"/>
<comment type="caution">
    <text evidence="3">The sequence shown here is derived from an EMBL/GenBank/DDBJ whole genome shotgun (WGS) entry which is preliminary data.</text>
</comment>
<accession>A0AAP0RVA0</accession>
<feature type="region of interest" description="Disordered" evidence="1">
    <location>
        <begin position="131"/>
        <end position="304"/>
    </location>
</feature>
<dbReference type="PANTHER" id="PTHR21561">
    <property type="entry name" value="INO80 COMPLEX SUBUNIT B"/>
    <property type="match status" value="1"/>
</dbReference>
<feature type="compositionally biased region" description="Basic and acidic residues" evidence="1">
    <location>
        <begin position="51"/>
        <end position="72"/>
    </location>
</feature>
<evidence type="ECO:0000256" key="1">
    <source>
        <dbReference type="SAM" id="MobiDB-lite"/>
    </source>
</evidence>
<evidence type="ECO:0000259" key="2">
    <source>
        <dbReference type="SMART" id="SM01406"/>
    </source>
</evidence>
<evidence type="ECO:0000313" key="4">
    <source>
        <dbReference type="Proteomes" id="UP001415857"/>
    </source>
</evidence>
<feature type="compositionally biased region" description="Basic and acidic residues" evidence="1">
    <location>
        <begin position="361"/>
        <end position="375"/>
    </location>
</feature>
<feature type="compositionally biased region" description="Basic and acidic residues" evidence="1">
    <location>
        <begin position="452"/>
        <end position="487"/>
    </location>
</feature>
<dbReference type="InterPro" id="IPR006880">
    <property type="entry name" value="INO80B_C"/>
</dbReference>
<dbReference type="InterPro" id="IPR029523">
    <property type="entry name" value="INO80B/Ies2"/>
</dbReference>
<dbReference type="CDD" id="cd23021">
    <property type="entry name" value="zf-HIT_IN80B"/>
    <property type="match status" value="1"/>
</dbReference>
<evidence type="ECO:0000313" key="3">
    <source>
        <dbReference type="EMBL" id="KAK9282391.1"/>
    </source>
</evidence>
<feature type="region of interest" description="Disordered" evidence="1">
    <location>
        <begin position="1"/>
        <end position="118"/>
    </location>
</feature>
<feature type="compositionally biased region" description="Basic residues" evidence="1">
    <location>
        <begin position="16"/>
        <end position="26"/>
    </location>
</feature>
<feature type="compositionally biased region" description="Acidic residues" evidence="1">
    <location>
        <begin position="376"/>
        <end position="390"/>
    </location>
</feature>
<sequence>MEELGGTRFDGINNAVRKKRSQTSRRPRPDSQPVSESHDRSPVSSTPPSDDLSKVSSDDNTVRDTGSKRKEFNLNQCMSRVTSSSRVEGEKPHKKLKEDGGFNAFYGNEQGRSGLNNKRCSEGVLAPANWKSTSKVKESLELQARTTDIPNGRNSESQSSMQSGVTSDGFGNESKVKKVKLRVGGVTRTIHANSTTNGTPGDGSSTKSSRSSDATRPRQKLILQGNSDDDLSPPPDKRSGLQGIPWKDFSSGGFRLGKEDSLMRKMSGKNSPGKQGDKSEPVRKSKRVPKRRLLDGAFDDGDEDDEIRYLEKLKSSKFTLGYKDEEEESRKKQRKLSRVSQIRTADGNYDENLENISSSRSGKDSKKSRSDRVSEDTDYDEEEELVSDCDLEGKKKPRKESIDLLMDGKREMTLTTRQRALQTGKDASTTAGASLIEFPNGLPPAPPRKQKEKLSEVEQQLKKSEAAQRRRMQNEKAARESEAEAIRKILGQDSSRKKREDKIKKRQEELAQERAANALMLASNTIRWVMGPTGTVVTFSEDMGLPSIFDSKPCSYPPPRETCAGPSCTNPYKYRDSKSKLPLCSLQCYKAIQGKMQVESTC</sequence>
<dbReference type="Pfam" id="PF04438">
    <property type="entry name" value="zf-HIT"/>
    <property type="match status" value="1"/>
</dbReference>
<dbReference type="Pfam" id="PF04795">
    <property type="entry name" value="PAPA-1"/>
    <property type="match status" value="1"/>
</dbReference>
<dbReference type="GO" id="GO:0006338">
    <property type="term" value="P:chromatin remodeling"/>
    <property type="evidence" value="ECO:0007669"/>
    <property type="project" value="InterPro"/>
</dbReference>
<dbReference type="InterPro" id="IPR007529">
    <property type="entry name" value="Znf_HIT"/>
</dbReference>
<gene>
    <name evidence="3" type="ORF">L1049_005308</name>
</gene>
<feature type="domain" description="INO80 complex subunit B-like conserved region" evidence="2">
    <location>
        <begin position="458"/>
        <end position="543"/>
    </location>
</feature>
<feature type="compositionally biased region" description="Polar residues" evidence="1">
    <location>
        <begin position="73"/>
        <end position="86"/>
    </location>
</feature>
<reference evidence="3 4" key="1">
    <citation type="journal article" date="2024" name="Plant J.">
        <title>Genome sequences and population genomics reveal climatic adaptation and genomic divergence between two closely related sweetgum species.</title>
        <authorList>
            <person name="Xu W.Q."/>
            <person name="Ren C.Q."/>
            <person name="Zhang X.Y."/>
            <person name="Comes H.P."/>
            <person name="Liu X.H."/>
            <person name="Li Y.G."/>
            <person name="Kettle C.J."/>
            <person name="Jalonen R."/>
            <person name="Gaisberger H."/>
            <person name="Ma Y.Z."/>
            <person name="Qiu Y.X."/>
        </authorList>
    </citation>
    <scope>NUCLEOTIDE SEQUENCE [LARGE SCALE GENOMIC DNA]</scope>
    <source>
        <strain evidence="3">Hangzhou</strain>
    </source>
</reference>
<dbReference type="EMBL" id="JBBPBK010000007">
    <property type="protein sequence ID" value="KAK9282391.1"/>
    <property type="molecule type" value="Genomic_DNA"/>
</dbReference>
<feature type="compositionally biased region" description="Polar residues" evidence="1">
    <location>
        <begin position="190"/>
        <end position="203"/>
    </location>
</feature>
<dbReference type="PANTHER" id="PTHR21561:SF25">
    <property type="entry name" value="OS03G0811500 PROTEIN"/>
    <property type="match status" value="1"/>
</dbReference>
<feature type="compositionally biased region" description="Polar residues" evidence="1">
    <location>
        <begin position="144"/>
        <end position="166"/>
    </location>
</feature>
<feature type="compositionally biased region" description="Basic and acidic residues" evidence="1">
    <location>
        <begin position="391"/>
        <end position="412"/>
    </location>
</feature>
<proteinExistence type="predicted"/>
<organism evidence="3 4">
    <name type="scientific">Liquidambar formosana</name>
    <name type="common">Formosan gum</name>
    <dbReference type="NCBI Taxonomy" id="63359"/>
    <lineage>
        <taxon>Eukaryota</taxon>
        <taxon>Viridiplantae</taxon>
        <taxon>Streptophyta</taxon>
        <taxon>Embryophyta</taxon>
        <taxon>Tracheophyta</taxon>
        <taxon>Spermatophyta</taxon>
        <taxon>Magnoliopsida</taxon>
        <taxon>eudicotyledons</taxon>
        <taxon>Gunneridae</taxon>
        <taxon>Pentapetalae</taxon>
        <taxon>Saxifragales</taxon>
        <taxon>Altingiaceae</taxon>
        <taxon>Liquidambar</taxon>
    </lineage>
</organism>
<protein>
    <recommendedName>
        <fullName evidence="2">INO80 complex subunit B-like conserved region domain-containing protein</fullName>
    </recommendedName>
</protein>
<feature type="compositionally biased region" description="Polar residues" evidence="1">
    <location>
        <begin position="413"/>
        <end position="432"/>
    </location>
</feature>